<organism evidence="2">
    <name type="scientific">Urodacus manicatus</name>
    <name type="common">Black rock scorpion</name>
    <dbReference type="NCBI Taxonomy" id="1330407"/>
    <lineage>
        <taxon>Eukaryota</taxon>
        <taxon>Metazoa</taxon>
        <taxon>Ecdysozoa</taxon>
        <taxon>Arthropoda</taxon>
        <taxon>Chelicerata</taxon>
        <taxon>Arachnida</taxon>
        <taxon>Scorpiones</taxon>
        <taxon>Iurida</taxon>
        <taxon>Scorpionoidea</taxon>
        <taxon>Scorpionidae</taxon>
        <taxon>Urodacinae</taxon>
        <taxon>Urodacus</taxon>
    </lineage>
</organism>
<protein>
    <submittedName>
        <fullName evidence="2">DDH-Uro-2</fullName>
    </submittedName>
</protein>
<evidence type="ECO:0000313" key="2">
    <source>
        <dbReference type="EMBL" id="JAA98060.1"/>
    </source>
</evidence>
<dbReference type="EMBL" id="GALI01000016">
    <property type="protein sequence ID" value="JAA98060.1"/>
    <property type="molecule type" value="mRNA"/>
</dbReference>
<feature type="signal peptide" evidence="1">
    <location>
        <begin position="1"/>
        <end position="22"/>
    </location>
</feature>
<feature type="chain" id="PRO_5004574916" evidence="1">
    <location>
        <begin position="23"/>
        <end position="75"/>
    </location>
</feature>
<reference evidence="2" key="1">
    <citation type="journal article" date="2013" name="Toxins">
        <title>Evolution stings: the origin and diversification of scorpion toxin peptide scaffolds.</title>
        <authorList>
            <person name="Sunagar K."/>
            <person name="Undheim E.A."/>
            <person name="Chan A.H."/>
            <person name="Koludarov I."/>
            <person name="Munoz-Gomez S.A."/>
            <person name="Antunes A."/>
            <person name="Fry B.G."/>
        </authorList>
    </citation>
    <scope>NUCLEOTIDE SEQUENCE</scope>
    <source>
        <tissue evidence="2">Telson venom gland</tissue>
    </source>
</reference>
<dbReference type="AlphaFoldDB" id="T1DMR4"/>
<evidence type="ECO:0000256" key="1">
    <source>
        <dbReference type="SAM" id="SignalP"/>
    </source>
</evidence>
<keyword evidence="1" id="KW-0732">Signal</keyword>
<sequence length="75" mass="8357">MNLASKISFLLLVTAVVFTVTGGEVDGSSEQYEESDIERDFPLSDEYGFCKPPRKCKPHLKCSKAQTCVDPKKGW</sequence>
<accession>T1DMR4</accession>
<name>T1DMR4_UROMN</name>
<proteinExistence type="evidence at transcript level"/>